<dbReference type="InterPro" id="IPR039691">
    <property type="entry name" value="ZC3H7A/B"/>
</dbReference>
<accession>A0AAN8BJ04</accession>
<dbReference type="SUPFAM" id="SSF57667">
    <property type="entry name" value="beta-beta-alpha zinc fingers"/>
    <property type="match status" value="1"/>
</dbReference>
<evidence type="ECO:0000256" key="4">
    <source>
        <dbReference type="PROSITE-ProRule" id="PRU00723"/>
    </source>
</evidence>
<evidence type="ECO:0000313" key="7">
    <source>
        <dbReference type="EMBL" id="KAK5885345.1"/>
    </source>
</evidence>
<dbReference type="InterPro" id="IPR036236">
    <property type="entry name" value="Znf_C2H2_sf"/>
</dbReference>
<keyword evidence="1 4" id="KW-0479">Metal-binding</keyword>
<dbReference type="PANTHER" id="PTHR14928">
    <property type="entry name" value="MICRO-RNA BINDING ZINC FINGER CCCH DOMAIN-CONTAINING PROTEIN 7"/>
    <property type="match status" value="1"/>
</dbReference>
<dbReference type="GO" id="GO:0008270">
    <property type="term" value="F:zinc ion binding"/>
    <property type="evidence" value="ECO:0007669"/>
    <property type="project" value="UniProtKB-KW"/>
</dbReference>
<evidence type="ECO:0000256" key="1">
    <source>
        <dbReference type="ARBA" id="ARBA00022723"/>
    </source>
</evidence>
<dbReference type="AlphaFoldDB" id="A0AAN8BJ04"/>
<comment type="caution">
    <text evidence="7">The sequence shown here is derived from an EMBL/GenBank/DDBJ whole genome shotgun (WGS) entry which is preliminary data.</text>
</comment>
<feature type="domain" description="C3H1-type" evidence="6">
    <location>
        <begin position="827"/>
        <end position="850"/>
    </location>
</feature>
<dbReference type="PROSITE" id="PS50103">
    <property type="entry name" value="ZF_C3H1"/>
    <property type="match status" value="2"/>
</dbReference>
<feature type="zinc finger region" description="C3H1-type" evidence="4">
    <location>
        <begin position="679"/>
        <end position="701"/>
    </location>
</feature>
<gene>
    <name evidence="7" type="ORF">CesoFtcFv8_019061</name>
</gene>
<evidence type="ECO:0000313" key="8">
    <source>
        <dbReference type="Proteomes" id="UP001335648"/>
    </source>
</evidence>
<dbReference type="InterPro" id="IPR019734">
    <property type="entry name" value="TPR_rpt"/>
</dbReference>
<dbReference type="GO" id="GO:0035196">
    <property type="term" value="P:miRNA processing"/>
    <property type="evidence" value="ECO:0007669"/>
    <property type="project" value="TreeGrafter"/>
</dbReference>
<dbReference type="SUPFAM" id="SSF48452">
    <property type="entry name" value="TPR-like"/>
    <property type="match status" value="1"/>
</dbReference>
<dbReference type="Gene3D" id="1.25.40.10">
    <property type="entry name" value="Tetratricopeptide repeat domain"/>
    <property type="match status" value="1"/>
</dbReference>
<reference evidence="7 8" key="1">
    <citation type="journal article" date="2023" name="Mol. Biol. Evol.">
        <title>Genomics of Secondarily Temperate Adaptation in the Only Non-Antarctic Icefish.</title>
        <authorList>
            <person name="Rivera-Colon A.G."/>
            <person name="Rayamajhi N."/>
            <person name="Minhas B.F."/>
            <person name="Madrigal G."/>
            <person name="Bilyk K.T."/>
            <person name="Yoon V."/>
            <person name="Hune M."/>
            <person name="Gregory S."/>
            <person name="Cheng C.H.C."/>
            <person name="Catchen J.M."/>
        </authorList>
    </citation>
    <scope>NUCLEOTIDE SEQUENCE [LARGE SCALE GENOMIC DNA]</scope>
    <source>
        <strain evidence="7">JC2023a</strain>
    </source>
</reference>
<protein>
    <recommendedName>
        <fullName evidence="6">C3H1-type domain-containing protein</fullName>
    </recommendedName>
</protein>
<dbReference type="InterPro" id="IPR022755">
    <property type="entry name" value="Znf_C2H2_jaz"/>
</dbReference>
<keyword evidence="2 4" id="KW-0863">Zinc-finger</keyword>
<evidence type="ECO:0000256" key="5">
    <source>
        <dbReference type="SAM" id="MobiDB-lite"/>
    </source>
</evidence>
<dbReference type="Gene3D" id="3.30.160.60">
    <property type="entry name" value="Classic Zinc Finger"/>
    <property type="match status" value="1"/>
</dbReference>
<proteinExistence type="predicted"/>
<evidence type="ECO:0000259" key="6">
    <source>
        <dbReference type="PROSITE" id="PS50103"/>
    </source>
</evidence>
<dbReference type="GO" id="GO:0035198">
    <property type="term" value="F:miRNA binding"/>
    <property type="evidence" value="ECO:0007669"/>
    <property type="project" value="InterPro"/>
</dbReference>
<evidence type="ECO:0000256" key="2">
    <source>
        <dbReference type="ARBA" id="ARBA00022771"/>
    </source>
</evidence>
<feature type="region of interest" description="Disordered" evidence="5">
    <location>
        <begin position="487"/>
        <end position="518"/>
    </location>
</feature>
<sequence length="1022" mass="114244">MVCEQEVVPVRLYSGIKAHTHLKGQFQCTSSLHQGTSMDPARQKRQEEITKALTFIQSSLAYPEPDGYQDFLTKLVCNLLDEGNAFFRDDDWEQAVRQFSEALNVSSYAEAEEIQIPEVLLESLYVNRAAAHHSKGEYERGVKDCDRALTVCKESRRALFRKALCLKELRQYKEAYNCTTDCLLINRLDQQVNELAQELAVHLKLKNRKPYVSAKEGRLIERAVTNGNTTVEASKVSSARAGNGLNPLSGCAPVSFPSMPQSSVPSRAPSFRQPAVASFPEMLDNLDDTELMGDDLDSLLDGFPEEQARTETLTQPVLTAPPFILPAPTPQLPPAFFSSSVSELNSLDSFCGVISTNTGALDALDALHHPDLTFGISISPELPLPSAALDGLDDLDCLDDFLDNVAARNESICKVEAGEKSLDDLLDELDPPESVCVSGGQSAVEDLDSLDALDSFPPGEGVTPIFPPVSFGAAGLDTLSDFSSTGISGSQTAAAPVMRSQKNTSKEKKTPPAACSHSPVILHPRVPAGLHRLFPSERSEHLFICSQAGPGPQLQRKRAVVSTKNRPSFRVDQSETDPQLFLQGAVCALQRTAELRGFGQIILHLLKENKGVFVFLCQECYDGKPRIISNRCRDNRTTCSNLDAHHTFDANKCLAFVMRTHSVNYRKVRPLSILCSLDLCRHAIRYGCQREDGCCYAHSVIELKTWMVQRDTGISPEEIVKISTKYAEKQEHISTEQDGNRLSSGGVGGKPKGGKSLNMNMKFVCARCWADRRIGEPDKALKYCSAKARHLWSRERSILLVKSLERSKWVEIRPLPHAKNFPVYYDICTQILEKKKCNYTGKCTFAHSPEEKDMWMYMKNNDLHDMQQMYDMWLSLTANNHQANGAAFTQSTSEEKYIVMPTDYAEPMTGLYCRLCGRHSNGERQWQQHISSEKHKDRVFSCEGEEEALTWNYRFPGPCFDICPKLDGGCPEGVSCDFAHSMQELQEWTERRDFLRQKLAKAREDMLVMPDEFDFGKFNFLL</sequence>
<dbReference type="EMBL" id="JAULUE010002060">
    <property type="protein sequence ID" value="KAK5885345.1"/>
    <property type="molecule type" value="Genomic_DNA"/>
</dbReference>
<feature type="region of interest" description="Disordered" evidence="5">
    <location>
        <begin position="733"/>
        <end position="752"/>
    </location>
</feature>
<dbReference type="Pfam" id="PF12171">
    <property type="entry name" value="zf-C2H2_jaz"/>
    <property type="match status" value="1"/>
</dbReference>
<keyword evidence="8" id="KW-1185">Reference proteome</keyword>
<dbReference type="Proteomes" id="UP001335648">
    <property type="component" value="Unassembled WGS sequence"/>
</dbReference>
<dbReference type="PANTHER" id="PTHR14928:SF6">
    <property type="entry name" value="ZINC FINGER CCCH DOMAIN-CONTAINING PROTEIN 7B"/>
    <property type="match status" value="1"/>
</dbReference>
<dbReference type="InterPro" id="IPR011990">
    <property type="entry name" value="TPR-like_helical_dom_sf"/>
</dbReference>
<name>A0AAN8BJ04_9TELE</name>
<feature type="domain" description="C3H1-type" evidence="6">
    <location>
        <begin position="679"/>
        <end position="701"/>
    </location>
</feature>
<feature type="zinc finger region" description="C3H1-type" evidence="4">
    <location>
        <begin position="827"/>
        <end position="850"/>
    </location>
</feature>
<keyword evidence="3 4" id="KW-0862">Zinc</keyword>
<evidence type="ECO:0000256" key="3">
    <source>
        <dbReference type="ARBA" id="ARBA00022833"/>
    </source>
</evidence>
<organism evidence="7 8">
    <name type="scientific">Champsocephalus esox</name>
    <name type="common">pike icefish</name>
    <dbReference type="NCBI Taxonomy" id="159716"/>
    <lineage>
        <taxon>Eukaryota</taxon>
        <taxon>Metazoa</taxon>
        <taxon>Chordata</taxon>
        <taxon>Craniata</taxon>
        <taxon>Vertebrata</taxon>
        <taxon>Euteleostomi</taxon>
        <taxon>Actinopterygii</taxon>
        <taxon>Neopterygii</taxon>
        <taxon>Teleostei</taxon>
        <taxon>Neoteleostei</taxon>
        <taxon>Acanthomorphata</taxon>
        <taxon>Eupercaria</taxon>
        <taxon>Perciformes</taxon>
        <taxon>Notothenioidei</taxon>
        <taxon>Channichthyidae</taxon>
        <taxon>Champsocephalus</taxon>
    </lineage>
</organism>
<dbReference type="InterPro" id="IPR000571">
    <property type="entry name" value="Znf_CCCH"/>
</dbReference>
<dbReference type="SMART" id="SM00028">
    <property type="entry name" value="TPR"/>
    <property type="match status" value="3"/>
</dbReference>